<dbReference type="EMBL" id="JACTAM010000001">
    <property type="protein sequence ID" value="KAI2668258.1"/>
    <property type="molecule type" value="Genomic_DNA"/>
</dbReference>
<evidence type="ECO:0000256" key="2">
    <source>
        <dbReference type="SAM" id="Phobius"/>
    </source>
</evidence>
<dbReference type="PANTHER" id="PTHR41693">
    <property type="entry name" value="HEME-BINDING PROTEIN 1"/>
    <property type="match status" value="1"/>
</dbReference>
<feature type="region of interest" description="Disordered" evidence="1">
    <location>
        <begin position="1"/>
        <end position="67"/>
    </location>
</feature>
<protein>
    <submittedName>
        <fullName evidence="3">rRNA biogenesis protein RRP36</fullName>
    </submittedName>
</protein>
<keyword evidence="2" id="KW-1133">Transmembrane helix</keyword>
<evidence type="ECO:0000313" key="3">
    <source>
        <dbReference type="EMBL" id="KAI2668258.1"/>
    </source>
</evidence>
<sequence>MRRQSPTDGEGGERDREGEKERKNERRCERKGKWEREKKTSTHCSERRSGQDGNITAEERRTNREKKATSHFLKNHFTMTVLTAKMILMVPIVVMAFLSPCLGMSNEVDYGNWNYREGAENVNVANIRSVTRVLDAWGKRIFKDIKTLLHSQPNALLPDYSRVRPLSESLNDLFREVSHLQRRITDLNNRLATLEPFLRHHGYREEGEEGGDGKETAPLTVGPSQAKYPRRYMVRVVRPVNKGVKTRRVKVFRNENGRVKASESER</sequence>
<comment type="caution">
    <text evidence="3">The sequence shown here is derived from an EMBL/GenBank/DDBJ whole genome shotgun (WGS) entry which is preliminary data.</text>
</comment>
<dbReference type="Proteomes" id="UP000830375">
    <property type="component" value="Unassembled WGS sequence"/>
</dbReference>
<name>A0ABQ8MZJ1_LABRO</name>
<evidence type="ECO:0000313" key="4">
    <source>
        <dbReference type="Proteomes" id="UP000830375"/>
    </source>
</evidence>
<feature type="transmembrane region" description="Helical" evidence="2">
    <location>
        <begin position="77"/>
        <end position="98"/>
    </location>
</feature>
<keyword evidence="2" id="KW-0472">Membrane</keyword>
<keyword evidence="4" id="KW-1185">Reference proteome</keyword>
<feature type="region of interest" description="Disordered" evidence="1">
    <location>
        <begin position="202"/>
        <end position="223"/>
    </location>
</feature>
<proteinExistence type="predicted"/>
<organism evidence="3 4">
    <name type="scientific">Labeo rohita</name>
    <name type="common">Indian major carp</name>
    <name type="synonym">Cyprinus rohita</name>
    <dbReference type="NCBI Taxonomy" id="84645"/>
    <lineage>
        <taxon>Eukaryota</taxon>
        <taxon>Metazoa</taxon>
        <taxon>Chordata</taxon>
        <taxon>Craniata</taxon>
        <taxon>Vertebrata</taxon>
        <taxon>Euteleostomi</taxon>
        <taxon>Actinopterygii</taxon>
        <taxon>Neopterygii</taxon>
        <taxon>Teleostei</taxon>
        <taxon>Ostariophysi</taxon>
        <taxon>Cypriniformes</taxon>
        <taxon>Cyprinidae</taxon>
        <taxon>Labeoninae</taxon>
        <taxon>Labeonini</taxon>
        <taxon>Labeo</taxon>
    </lineage>
</organism>
<gene>
    <name evidence="3" type="ORF">H4Q32_004938</name>
</gene>
<keyword evidence="2" id="KW-0812">Transmembrane</keyword>
<dbReference type="PANTHER" id="PTHR41693:SF1">
    <property type="entry name" value="SI:CH211-243A20.3"/>
    <property type="match status" value="1"/>
</dbReference>
<accession>A0ABQ8MZJ1</accession>
<feature type="compositionally biased region" description="Basic and acidic residues" evidence="1">
    <location>
        <begin position="57"/>
        <end position="67"/>
    </location>
</feature>
<feature type="compositionally biased region" description="Basic and acidic residues" evidence="1">
    <location>
        <begin position="11"/>
        <end position="50"/>
    </location>
</feature>
<evidence type="ECO:0000256" key="1">
    <source>
        <dbReference type="SAM" id="MobiDB-lite"/>
    </source>
</evidence>
<reference evidence="3 4" key="1">
    <citation type="submission" date="2022-01" db="EMBL/GenBank/DDBJ databases">
        <title>A high-quality chromosome-level genome assembly of rohu carp, Labeo rohita.</title>
        <authorList>
            <person name="Arick M.A. II"/>
            <person name="Hsu C.-Y."/>
            <person name="Magbanua Z."/>
            <person name="Pechanova O."/>
            <person name="Grover C."/>
            <person name="Miller E."/>
            <person name="Thrash A."/>
            <person name="Ezzel L."/>
            <person name="Alam S."/>
            <person name="Benzie J."/>
            <person name="Hamilton M."/>
            <person name="Karsi A."/>
            <person name="Lawrence M.L."/>
            <person name="Peterson D.G."/>
        </authorList>
    </citation>
    <scope>NUCLEOTIDE SEQUENCE [LARGE SCALE GENOMIC DNA]</scope>
    <source>
        <strain evidence="4">BAU-BD-2019</strain>
        <tissue evidence="3">Blood</tissue>
    </source>
</reference>